<dbReference type="EC" id="2.7.13.3" evidence="14"/>
<dbReference type="InterPro" id="IPR050482">
    <property type="entry name" value="Sensor_HK_TwoCompSys"/>
</dbReference>
<accession>A0A117WTA5</accession>
<dbReference type="InterPro" id="IPR003594">
    <property type="entry name" value="HATPase_dom"/>
</dbReference>
<dbReference type="Proteomes" id="UP000065521">
    <property type="component" value="Unassembled WGS sequence"/>
</dbReference>
<keyword evidence="11" id="KW-1133">Transmembrane helix</keyword>
<dbReference type="Pfam" id="PF02518">
    <property type="entry name" value="HATPase_c"/>
    <property type="match status" value="1"/>
</dbReference>
<evidence type="ECO:0000256" key="8">
    <source>
        <dbReference type="ARBA" id="ARBA00022741"/>
    </source>
</evidence>
<name>A0A117WTA5_9BURK</name>
<dbReference type="Pfam" id="PF00672">
    <property type="entry name" value="HAMP"/>
    <property type="match status" value="1"/>
</dbReference>
<dbReference type="InterPro" id="IPR042295">
    <property type="entry name" value="NarX-like_N_sf"/>
</dbReference>
<evidence type="ECO:0000256" key="11">
    <source>
        <dbReference type="ARBA" id="ARBA00022989"/>
    </source>
</evidence>
<dbReference type="PANTHER" id="PTHR24421:SF10">
    <property type="entry name" value="NITRATE_NITRITE SENSOR PROTEIN NARQ"/>
    <property type="match status" value="1"/>
</dbReference>
<dbReference type="SUPFAM" id="SSF55781">
    <property type="entry name" value="GAF domain-like"/>
    <property type="match status" value="1"/>
</dbReference>
<keyword evidence="4 14" id="KW-0997">Cell inner membrane</keyword>
<dbReference type="CDD" id="cd16917">
    <property type="entry name" value="HATPase_UhpB-NarQ-NarX-like"/>
    <property type="match status" value="1"/>
</dbReference>
<dbReference type="InterPro" id="IPR036890">
    <property type="entry name" value="HATPase_C_sf"/>
</dbReference>
<keyword evidence="3 14" id="KW-1003">Cell membrane</keyword>
<protein>
    <recommendedName>
        <fullName evidence="14">Sensor protein</fullName>
        <ecNumber evidence="14">2.7.13.3</ecNumber>
    </recommendedName>
</protein>
<dbReference type="SMART" id="SM00387">
    <property type="entry name" value="HATPase_c"/>
    <property type="match status" value="1"/>
</dbReference>
<dbReference type="GO" id="GO:0000155">
    <property type="term" value="F:phosphorelay sensor kinase activity"/>
    <property type="evidence" value="ECO:0007669"/>
    <property type="project" value="UniProtKB-UniRule"/>
</dbReference>
<dbReference type="InterPro" id="IPR003018">
    <property type="entry name" value="GAF"/>
</dbReference>
<evidence type="ECO:0000256" key="12">
    <source>
        <dbReference type="ARBA" id="ARBA00023012"/>
    </source>
</evidence>
<keyword evidence="9 14" id="KW-0418">Kinase</keyword>
<comment type="catalytic activity">
    <reaction evidence="1 14">
        <text>ATP + protein L-histidine = ADP + protein N-phospho-L-histidine.</text>
        <dbReference type="EC" id="2.7.13.3"/>
    </reaction>
</comment>
<evidence type="ECO:0000313" key="15">
    <source>
        <dbReference type="EMBL" id="KUZ83876.1"/>
    </source>
</evidence>
<comment type="caution">
    <text evidence="15">The sequence shown here is derived from an EMBL/GenBank/DDBJ whole genome shotgun (WGS) entry which is preliminary data.</text>
</comment>
<evidence type="ECO:0000256" key="4">
    <source>
        <dbReference type="ARBA" id="ARBA00022519"/>
    </source>
</evidence>
<dbReference type="Gene3D" id="6.10.340.10">
    <property type="match status" value="1"/>
</dbReference>
<dbReference type="Pfam" id="PF13185">
    <property type="entry name" value="GAF_2"/>
    <property type="match status" value="1"/>
</dbReference>
<dbReference type="Gene3D" id="3.30.450.40">
    <property type="match status" value="1"/>
</dbReference>
<dbReference type="SUPFAM" id="SSF158472">
    <property type="entry name" value="HAMP domain-like"/>
    <property type="match status" value="1"/>
</dbReference>
<evidence type="ECO:0000256" key="9">
    <source>
        <dbReference type="ARBA" id="ARBA00022777"/>
    </source>
</evidence>
<evidence type="ECO:0000256" key="13">
    <source>
        <dbReference type="ARBA" id="ARBA00023136"/>
    </source>
</evidence>
<organism evidence="15 16">
    <name type="scientific">Burkholderia ubonensis</name>
    <dbReference type="NCBI Taxonomy" id="101571"/>
    <lineage>
        <taxon>Bacteria</taxon>
        <taxon>Pseudomonadati</taxon>
        <taxon>Pseudomonadota</taxon>
        <taxon>Betaproteobacteria</taxon>
        <taxon>Burkholderiales</taxon>
        <taxon>Burkholderiaceae</taxon>
        <taxon>Burkholderia</taxon>
        <taxon>Burkholderia cepacia complex</taxon>
    </lineage>
</organism>
<gene>
    <name evidence="15" type="ORF">WI38_26715</name>
</gene>
<dbReference type="PROSITE" id="PS50109">
    <property type="entry name" value="HIS_KIN"/>
    <property type="match status" value="1"/>
</dbReference>
<evidence type="ECO:0000256" key="14">
    <source>
        <dbReference type="PIRNR" id="PIRNR003167"/>
    </source>
</evidence>
<evidence type="ECO:0000256" key="2">
    <source>
        <dbReference type="ARBA" id="ARBA00004429"/>
    </source>
</evidence>
<evidence type="ECO:0000313" key="16">
    <source>
        <dbReference type="Proteomes" id="UP000065521"/>
    </source>
</evidence>
<dbReference type="SMART" id="SM00065">
    <property type="entry name" value="GAF"/>
    <property type="match status" value="1"/>
</dbReference>
<dbReference type="SUPFAM" id="SSF55874">
    <property type="entry name" value="ATPase domain of HSP90 chaperone/DNA topoisomerase II/histidine kinase"/>
    <property type="match status" value="1"/>
</dbReference>
<evidence type="ECO:0000256" key="1">
    <source>
        <dbReference type="ARBA" id="ARBA00000085"/>
    </source>
</evidence>
<dbReference type="InterPro" id="IPR016380">
    <property type="entry name" value="Sig_transdc_His_kin_NarX/NarQ"/>
</dbReference>
<dbReference type="Gene3D" id="3.30.565.10">
    <property type="entry name" value="Histidine kinase-like ATPase, C-terminal domain"/>
    <property type="match status" value="1"/>
</dbReference>
<dbReference type="InterPro" id="IPR005467">
    <property type="entry name" value="His_kinase_dom"/>
</dbReference>
<dbReference type="EMBL" id="LOTN01000059">
    <property type="protein sequence ID" value="KUZ83876.1"/>
    <property type="molecule type" value="Genomic_DNA"/>
</dbReference>
<dbReference type="GO" id="GO:0005886">
    <property type="term" value="C:plasma membrane"/>
    <property type="evidence" value="ECO:0007669"/>
    <property type="project" value="UniProtKB-SubCell"/>
</dbReference>
<keyword evidence="6 14" id="KW-0808">Transferase</keyword>
<dbReference type="InterPro" id="IPR011712">
    <property type="entry name" value="Sig_transdc_His_kin_sub3_dim/P"/>
</dbReference>
<dbReference type="Gene3D" id="1.20.5.1930">
    <property type="match status" value="1"/>
</dbReference>
<dbReference type="AlphaFoldDB" id="A0A117WTA5"/>
<keyword evidence="7" id="KW-0812">Transmembrane</keyword>
<comment type="subcellular location">
    <subcellularLocation>
        <location evidence="2">Cell inner membrane</location>
        <topology evidence="2">Multi-pass membrane protein</topology>
    </subcellularLocation>
</comment>
<keyword evidence="13 14" id="KW-0472">Membrane</keyword>
<dbReference type="RefSeq" id="WP_059636605.1">
    <property type="nucleotide sequence ID" value="NZ_CP013369.1"/>
</dbReference>
<dbReference type="PIRSF" id="PIRSF003167">
    <property type="entry name" value="STHK_NarX/NarQ"/>
    <property type="match status" value="1"/>
</dbReference>
<dbReference type="PROSITE" id="PS50885">
    <property type="entry name" value="HAMP"/>
    <property type="match status" value="1"/>
</dbReference>
<dbReference type="Pfam" id="PF07730">
    <property type="entry name" value="HisKA_3"/>
    <property type="match status" value="1"/>
</dbReference>
<dbReference type="Pfam" id="PF13675">
    <property type="entry name" value="PilJ"/>
    <property type="match status" value="1"/>
</dbReference>
<keyword evidence="8 14" id="KW-0547">Nucleotide-binding</keyword>
<keyword evidence="5" id="KW-0597">Phosphoprotein</keyword>
<evidence type="ECO:0000256" key="7">
    <source>
        <dbReference type="ARBA" id="ARBA00022692"/>
    </source>
</evidence>
<dbReference type="GO" id="GO:0046983">
    <property type="term" value="F:protein dimerization activity"/>
    <property type="evidence" value="ECO:0007669"/>
    <property type="project" value="UniProtKB-UniRule"/>
</dbReference>
<keyword evidence="10 14" id="KW-0067">ATP-binding</keyword>
<reference evidence="15 16" key="1">
    <citation type="submission" date="2015-11" db="EMBL/GenBank/DDBJ databases">
        <title>Expanding the genomic diversity of Burkholderia species for the development of highly accurate diagnostics.</title>
        <authorList>
            <person name="Sahl J."/>
            <person name="Keim P."/>
            <person name="Wagner D."/>
        </authorList>
    </citation>
    <scope>NUCLEOTIDE SEQUENCE [LARGE SCALE GENOMIC DNA]</scope>
    <source>
        <strain evidence="15 16">RF32-BP4</strain>
    </source>
</reference>
<dbReference type="SMART" id="SM00304">
    <property type="entry name" value="HAMP"/>
    <property type="match status" value="1"/>
</dbReference>
<proteinExistence type="predicted"/>
<sequence>MAIDTQGEIARGPLLRQRLTTRIVVLSVVTLALVLTMIGGTLYLSWQLQGAGAAINDAGSLRMGAEAVAVALVDSRATEPSSLQAELGRIDATLERLKRGDPDRPLLLPNDAAIRRQFGTVVNGWRLQLEPAALDDLRAGPVAARTSYRALLPRFVAEADALVRLIEQENARKTDWLRISQISLAALSCVGTVAIMYLLYQWFVVPVQRLQEGLAHIEARQFDVRLPVDTRDEFGHLALGFNRMTTELQALYRDLEQRVDEKTATLAAQNRELTALYEMTAFLNRPDDVDELCRGFLARLVRQFDANGGTLRVVSGEDNRLHLVASEGVPEALADAERCISADDCLCGTVTKQGASTVQVLRGGDTGADAFAGHCRRAGFVDVAAFRIASQGEMLGSFSLHFRHAHPVSASEAKLLETLGKHLGTALKSRRLATVARQLAVSEERNLVAQGLHDSIAQGLNFLKMQVHLLDRATQAQRLAEIREIVPLLAGGIKESYDDVRELLLNFRSKLGAGELRPAVDDTIERFRRQTGMPVTLDYREDGGPPLPADQQLQVLFVLQEALSNVRKHAQAQHVRVTIANARDFRLLVEDDGLGFEPEKIAAAGEAHVGLRIMRERAGRLAATLRLSSAPGQGACVELTLPADARQAA</sequence>
<dbReference type="GO" id="GO:0005524">
    <property type="term" value="F:ATP binding"/>
    <property type="evidence" value="ECO:0007669"/>
    <property type="project" value="UniProtKB-UniRule"/>
</dbReference>
<dbReference type="Gene3D" id="1.20.120.960">
    <property type="entry name" value="Histidine kinase NarX, sensor domain"/>
    <property type="match status" value="1"/>
</dbReference>
<evidence type="ECO:0000256" key="10">
    <source>
        <dbReference type="ARBA" id="ARBA00022840"/>
    </source>
</evidence>
<dbReference type="InterPro" id="IPR029095">
    <property type="entry name" value="NarX-like_N"/>
</dbReference>
<dbReference type="InterPro" id="IPR003660">
    <property type="entry name" value="HAMP_dom"/>
</dbReference>
<evidence type="ECO:0000256" key="5">
    <source>
        <dbReference type="ARBA" id="ARBA00022553"/>
    </source>
</evidence>
<dbReference type="InterPro" id="IPR029016">
    <property type="entry name" value="GAF-like_dom_sf"/>
</dbReference>
<dbReference type="CDD" id="cd06225">
    <property type="entry name" value="HAMP"/>
    <property type="match status" value="1"/>
</dbReference>
<evidence type="ECO:0000256" key="6">
    <source>
        <dbReference type="ARBA" id="ARBA00022679"/>
    </source>
</evidence>
<keyword evidence="12 14" id="KW-0902">Two-component regulatory system</keyword>
<evidence type="ECO:0000256" key="3">
    <source>
        <dbReference type="ARBA" id="ARBA00022475"/>
    </source>
</evidence>
<dbReference type="PANTHER" id="PTHR24421">
    <property type="entry name" value="NITRATE/NITRITE SENSOR PROTEIN NARX-RELATED"/>
    <property type="match status" value="1"/>
</dbReference>